<dbReference type="Proteomes" id="UP000717515">
    <property type="component" value="Unassembled WGS sequence"/>
</dbReference>
<evidence type="ECO:0000256" key="3">
    <source>
        <dbReference type="SAM" id="MobiDB-lite"/>
    </source>
</evidence>
<dbReference type="InterPro" id="IPR032675">
    <property type="entry name" value="LRR_dom_sf"/>
</dbReference>
<name>A0A9P8A586_MORAP</name>
<feature type="domain" description="F-box" evidence="4">
    <location>
        <begin position="798"/>
        <end position="844"/>
    </location>
</feature>
<sequence>MILPSLQMASQHHHNHSISNGNSNSKQPSAGIQPSVKTILDLAWDSRQHIVRLYYLPTPNTNGFTTTHTLVYQHEHAHPAFSSKSSRRSTVSGTSVNSSACSNTTTYSSSGSSSPQRSTTAGSGGHQQASAENNAPHRICHLTRVSESERGIVHLARLRITSMIIATSSIPYLSHLVSLRLQGNQLTDLPLQIFRLPSLRELDVSQNRLTEISGLIGLLAPTLEELFLQSNQLQSLPQQLGRLKRLRLLDIADNHLGCIPVEVQRLVSESFASERRGPWRVSEASPPTQSPTDLFPVGAGSGPGPVNIVPNNEGGHDDDDYVQIRQGMKCWARGNRFWHVGVPWPSAATSSTTSSTPYSQAVRLPSSAAIPALLSSSSSSSSLSSTSSSTPAPSPFSYSGAPASALPLPALNIVSLPLNTIPTSSHGQSQSLYGIRSQVTTHQPHEHRSSTLSRYQRHYPGSPPHPGQLVDRRGYSKDSYTSCPWTLSLADICSQIVGEKLQEDAHYFCHASTCIAKRTRSNRNPQDPSRQATGDMFPVSPSGEDVDDCAVMMMPDWTIEQLGLYRLSELRNTLCGVDNSDEDEWPHEGIGGIGTDNVYTNQPNSLYSDAHSGQYHALHQQPVPMQQTLDEMEMGCEFCSVCHRRLYFPGLRWKGVGVMDERIVPLEWVACSVQCRARAEYEERRGSSSGGRINASDLAPSVGMDGRESLSRASNGSQSDFGGVETTASWSPGPLTPRQFESGLSTRNSPAFAVAATAGAGTERAGAGIGVSPAAFVHLARETAIMDIDFVLTHSKSKAALVDMPENIWLDIFGYLSLEEKFKAAGTCRTWHRILADPSLYTHISLENMEFKTLVLCMQQLCRLAPRIRSLHISNCFSSFISTTTVPMQNTTIMQHHFPQQSGMHFLYSHITSFTLPRRREEYRKLGFTLHQDFSRALVALMEQSQDTIRRLEIHNNFLDLEMTELIFCIVRYGRHLEHLLYDCNKDGGFVAPEIVSAITAACPNIKSFRGQHAISDTVLRRMMTGWEDLRSVTLAPYQAPSIGTKEVSMEGLWSLLECGKVESLELLDLDCISNDNVEAMTGRVKQLQATSFERVASSPLSHPFAHHHSYFATAPTTPSRPLPGASVRHLAITKYTSTPLTLPGFSALLRLFPNLESFSFTTNFFTYDHQFRGLSKEIYEMEIVRVEHLIRNEMTDRHGEVRPLARWQGQWNAPVTEEQRLRAGIMRG</sequence>
<proteinExistence type="predicted"/>
<comment type="caution">
    <text evidence="5">The sequence shown here is derived from an EMBL/GenBank/DDBJ whole genome shotgun (WGS) entry which is preliminary data.</text>
</comment>
<protein>
    <recommendedName>
        <fullName evidence="4">F-box domain-containing protein</fullName>
    </recommendedName>
</protein>
<dbReference type="PROSITE" id="PS51450">
    <property type="entry name" value="LRR"/>
    <property type="match status" value="1"/>
</dbReference>
<feature type="region of interest" description="Disordered" evidence="3">
    <location>
        <begin position="1"/>
        <end position="31"/>
    </location>
</feature>
<dbReference type="Gene3D" id="3.80.10.10">
    <property type="entry name" value="Ribonuclease Inhibitor"/>
    <property type="match status" value="2"/>
</dbReference>
<dbReference type="InterPro" id="IPR025875">
    <property type="entry name" value="Leu-rich_rpt_4"/>
</dbReference>
<dbReference type="Gene3D" id="1.20.1280.50">
    <property type="match status" value="1"/>
</dbReference>
<gene>
    <name evidence="5" type="ORF">KVV02_001985</name>
</gene>
<evidence type="ECO:0000259" key="4">
    <source>
        <dbReference type="PROSITE" id="PS50181"/>
    </source>
</evidence>
<feature type="region of interest" description="Disordered" evidence="3">
    <location>
        <begin position="519"/>
        <end position="540"/>
    </location>
</feature>
<dbReference type="PANTHER" id="PTHR48051">
    <property type="match status" value="1"/>
</dbReference>
<dbReference type="Pfam" id="PF12799">
    <property type="entry name" value="LRR_4"/>
    <property type="match status" value="1"/>
</dbReference>
<feature type="region of interest" description="Disordered" evidence="3">
    <location>
        <begin position="78"/>
        <end position="137"/>
    </location>
</feature>
<dbReference type="GO" id="GO:0005737">
    <property type="term" value="C:cytoplasm"/>
    <property type="evidence" value="ECO:0007669"/>
    <property type="project" value="TreeGrafter"/>
</dbReference>
<dbReference type="InterPro" id="IPR003591">
    <property type="entry name" value="Leu-rich_rpt_typical-subtyp"/>
</dbReference>
<dbReference type="InterPro" id="IPR001810">
    <property type="entry name" value="F-box_dom"/>
</dbReference>
<feature type="compositionally biased region" description="Polar residues" evidence="3">
    <location>
        <begin position="522"/>
        <end position="532"/>
    </location>
</feature>
<dbReference type="AlphaFoldDB" id="A0A9P8A586"/>
<evidence type="ECO:0000256" key="2">
    <source>
        <dbReference type="ARBA" id="ARBA00022737"/>
    </source>
</evidence>
<feature type="compositionally biased region" description="Polar residues" evidence="3">
    <location>
        <begin position="711"/>
        <end position="730"/>
    </location>
</feature>
<evidence type="ECO:0000313" key="6">
    <source>
        <dbReference type="Proteomes" id="UP000717515"/>
    </source>
</evidence>
<organism evidence="5 6">
    <name type="scientific">Mortierella alpina</name>
    <name type="common">Oleaginous fungus</name>
    <name type="synonym">Mortierella renispora</name>
    <dbReference type="NCBI Taxonomy" id="64518"/>
    <lineage>
        <taxon>Eukaryota</taxon>
        <taxon>Fungi</taxon>
        <taxon>Fungi incertae sedis</taxon>
        <taxon>Mucoromycota</taxon>
        <taxon>Mortierellomycotina</taxon>
        <taxon>Mortierellomycetes</taxon>
        <taxon>Mortierellales</taxon>
        <taxon>Mortierellaceae</taxon>
        <taxon>Mortierella</taxon>
    </lineage>
</organism>
<keyword evidence="2" id="KW-0677">Repeat</keyword>
<dbReference type="Pfam" id="PF12937">
    <property type="entry name" value="F-box-like"/>
    <property type="match status" value="1"/>
</dbReference>
<feature type="compositionally biased region" description="Low complexity" evidence="3">
    <location>
        <begin position="82"/>
        <end position="120"/>
    </location>
</feature>
<dbReference type="PROSITE" id="PS50181">
    <property type="entry name" value="FBOX"/>
    <property type="match status" value="1"/>
</dbReference>
<dbReference type="PANTHER" id="PTHR48051:SF1">
    <property type="entry name" value="RAS SUPPRESSOR PROTEIN 1"/>
    <property type="match status" value="1"/>
</dbReference>
<dbReference type="InterPro" id="IPR001611">
    <property type="entry name" value="Leu-rich_rpt"/>
</dbReference>
<dbReference type="SMART" id="SM00369">
    <property type="entry name" value="LRR_TYP"/>
    <property type="match status" value="3"/>
</dbReference>
<evidence type="ECO:0000313" key="5">
    <source>
        <dbReference type="EMBL" id="KAG9324184.1"/>
    </source>
</evidence>
<evidence type="ECO:0000256" key="1">
    <source>
        <dbReference type="ARBA" id="ARBA00022614"/>
    </source>
</evidence>
<dbReference type="SUPFAM" id="SSF52058">
    <property type="entry name" value="L domain-like"/>
    <property type="match status" value="1"/>
</dbReference>
<feature type="region of interest" description="Disordered" evidence="3">
    <location>
        <begin position="376"/>
        <end position="398"/>
    </location>
</feature>
<keyword evidence="1" id="KW-0433">Leucine-rich repeat</keyword>
<feature type="region of interest" description="Disordered" evidence="3">
    <location>
        <begin position="278"/>
        <end position="303"/>
    </location>
</feature>
<dbReference type="InterPro" id="IPR050216">
    <property type="entry name" value="LRR_domain-containing"/>
</dbReference>
<feature type="region of interest" description="Disordered" evidence="3">
    <location>
        <begin position="682"/>
        <end position="744"/>
    </location>
</feature>
<dbReference type="SMART" id="SM00364">
    <property type="entry name" value="LRR_BAC"/>
    <property type="match status" value="4"/>
</dbReference>
<dbReference type="SMART" id="SM00256">
    <property type="entry name" value="FBOX"/>
    <property type="match status" value="1"/>
</dbReference>
<dbReference type="EMBL" id="JAIFTL010000074">
    <property type="protein sequence ID" value="KAG9324184.1"/>
    <property type="molecule type" value="Genomic_DNA"/>
</dbReference>
<reference evidence="5" key="1">
    <citation type="submission" date="2021-07" db="EMBL/GenBank/DDBJ databases">
        <title>Draft genome of Mortierella alpina, strain LL118, isolated from an aspen leaf litter sample.</title>
        <authorList>
            <person name="Yang S."/>
            <person name="Vinatzer B.A."/>
        </authorList>
    </citation>
    <scope>NUCLEOTIDE SEQUENCE</scope>
    <source>
        <strain evidence="5">LL118</strain>
    </source>
</reference>
<accession>A0A9P8A586</accession>